<evidence type="ECO:0000256" key="1">
    <source>
        <dbReference type="SAM" id="MobiDB-lite"/>
    </source>
</evidence>
<organism evidence="2 3">
    <name type="scientific">Homarus americanus</name>
    <name type="common">American lobster</name>
    <dbReference type="NCBI Taxonomy" id="6706"/>
    <lineage>
        <taxon>Eukaryota</taxon>
        <taxon>Metazoa</taxon>
        <taxon>Ecdysozoa</taxon>
        <taxon>Arthropoda</taxon>
        <taxon>Crustacea</taxon>
        <taxon>Multicrustacea</taxon>
        <taxon>Malacostraca</taxon>
        <taxon>Eumalacostraca</taxon>
        <taxon>Eucarida</taxon>
        <taxon>Decapoda</taxon>
        <taxon>Pleocyemata</taxon>
        <taxon>Astacidea</taxon>
        <taxon>Nephropoidea</taxon>
        <taxon>Nephropidae</taxon>
        <taxon>Homarus</taxon>
    </lineage>
</organism>
<evidence type="ECO:0000313" key="2">
    <source>
        <dbReference type="EMBL" id="KAG7173517.1"/>
    </source>
</evidence>
<evidence type="ECO:0000313" key="3">
    <source>
        <dbReference type="Proteomes" id="UP000747542"/>
    </source>
</evidence>
<comment type="caution">
    <text evidence="2">The sequence shown here is derived from an EMBL/GenBank/DDBJ whole genome shotgun (WGS) entry which is preliminary data.</text>
</comment>
<keyword evidence="3" id="KW-1185">Reference proteome</keyword>
<dbReference type="Proteomes" id="UP000747542">
    <property type="component" value="Unassembled WGS sequence"/>
</dbReference>
<name>A0A8J5N5A1_HOMAM</name>
<dbReference type="InterPro" id="IPR000618">
    <property type="entry name" value="Insect_cuticle"/>
</dbReference>
<accession>A0A8J5N5A1</accession>
<sequence length="338" mass="37212">MVGEEEGEKTLRCRLRWGVQASRHTAAAVHSTTPPRQIVNTAMLKLWVGLGCLLVVTAQRPDFDYVFDYVDSPNFQPLPQAVAGGRPTGNQGPTTTPVPILVDERRIDPQTGAFVYEYAGADGSTKHETRYPNGTVIGNYSFINDLGERESRTYTAGVQDPNHIDETTDPNYVDLGNYDLYKHLEQAYVHEGGSSSFSDQVLSRPPPSAPRPRAQPRPQQAVQRRPQQAVQRRPQPVSAASHFSQPPLPVAGPTFDYEDIGQAPVPVRAPPPPPPPRSRQRTVAPRPFPGPNHRLDLSSTGGQSVDSFLDSGWTTGTRVEARGWTTGTRVEARVDDWH</sequence>
<feature type="compositionally biased region" description="Pro residues" evidence="1">
    <location>
        <begin position="267"/>
        <end position="277"/>
    </location>
</feature>
<reference evidence="2" key="1">
    <citation type="journal article" date="2021" name="Sci. Adv.">
        <title>The American lobster genome reveals insights on longevity, neural, and immune adaptations.</title>
        <authorList>
            <person name="Polinski J.M."/>
            <person name="Zimin A.V."/>
            <person name="Clark K.F."/>
            <person name="Kohn A.B."/>
            <person name="Sadowski N."/>
            <person name="Timp W."/>
            <person name="Ptitsyn A."/>
            <person name="Khanna P."/>
            <person name="Romanova D.Y."/>
            <person name="Williams P."/>
            <person name="Greenwood S.J."/>
            <person name="Moroz L.L."/>
            <person name="Walt D.R."/>
            <person name="Bodnar A.G."/>
        </authorList>
    </citation>
    <scope>NUCLEOTIDE SEQUENCE</scope>
    <source>
        <strain evidence="2">GMGI-L3</strain>
    </source>
</reference>
<gene>
    <name evidence="2" type="primary">FMN-L1</name>
    <name evidence="2" type="ORF">Hamer_G020140</name>
</gene>
<feature type="compositionally biased region" description="Pro residues" evidence="1">
    <location>
        <begin position="204"/>
        <end position="215"/>
    </location>
</feature>
<dbReference type="AlphaFoldDB" id="A0A8J5N5A1"/>
<proteinExistence type="predicted"/>
<feature type="compositionally biased region" description="Low complexity" evidence="1">
    <location>
        <begin position="216"/>
        <end position="238"/>
    </location>
</feature>
<dbReference type="EMBL" id="JAHLQT010009549">
    <property type="protein sequence ID" value="KAG7173517.1"/>
    <property type="molecule type" value="Genomic_DNA"/>
</dbReference>
<protein>
    <submittedName>
        <fullName evidence="2">Putative formin-like 1</fullName>
    </submittedName>
</protein>
<dbReference type="Pfam" id="PF00379">
    <property type="entry name" value="Chitin_bind_4"/>
    <property type="match status" value="1"/>
</dbReference>
<feature type="region of interest" description="Disordered" evidence="1">
    <location>
        <begin position="193"/>
        <end position="311"/>
    </location>
</feature>
<feature type="compositionally biased region" description="Polar residues" evidence="1">
    <location>
        <begin position="297"/>
        <end position="311"/>
    </location>
</feature>